<dbReference type="Pfam" id="PF05336">
    <property type="entry name" value="rhaM"/>
    <property type="match status" value="1"/>
</dbReference>
<dbReference type="GO" id="GO:0019301">
    <property type="term" value="P:rhamnose catabolic process"/>
    <property type="evidence" value="ECO:0007669"/>
    <property type="project" value="TreeGrafter"/>
</dbReference>
<dbReference type="InterPro" id="IPR011008">
    <property type="entry name" value="Dimeric_a/b-barrel"/>
</dbReference>
<organism evidence="1 2">
    <name type="scientific">Streptomyces montanisoli</name>
    <dbReference type="NCBI Taxonomy" id="2798581"/>
    <lineage>
        <taxon>Bacteria</taxon>
        <taxon>Bacillati</taxon>
        <taxon>Actinomycetota</taxon>
        <taxon>Actinomycetes</taxon>
        <taxon>Kitasatosporales</taxon>
        <taxon>Streptomycetaceae</taxon>
        <taxon>Streptomyces</taxon>
    </lineage>
</organism>
<accession>A0A940RXD1</accession>
<dbReference type="AlphaFoldDB" id="A0A940RXD1"/>
<name>A0A940RXD1_9ACTN</name>
<dbReference type="InterPro" id="IPR008000">
    <property type="entry name" value="Rham/fucose_mutarotase"/>
</dbReference>
<evidence type="ECO:0000313" key="2">
    <source>
        <dbReference type="Proteomes" id="UP000670475"/>
    </source>
</evidence>
<sequence length="112" mass="12655">MQRVCFLLKVREDRAAEYRERHAEVWPEMLQALTASGWHNYSLFLREDGLLVGYLETEDFEAAREAMGRTGVNARWQSGMAPFFEPPEGRAGGTGPAPDEAMVPLTEIFHLA</sequence>
<reference evidence="1" key="1">
    <citation type="submission" date="2021-03" db="EMBL/GenBank/DDBJ databases">
        <title>Whole genome sequence of Streptomyces bomunensis MMS17-BM035.</title>
        <authorList>
            <person name="Lee J.H."/>
        </authorList>
    </citation>
    <scope>NUCLEOTIDE SEQUENCE</scope>
    <source>
        <strain evidence="1">MMS17-BM035</strain>
    </source>
</reference>
<dbReference type="Gene3D" id="3.30.70.100">
    <property type="match status" value="1"/>
</dbReference>
<dbReference type="SUPFAM" id="SSF54909">
    <property type="entry name" value="Dimeric alpha+beta barrel"/>
    <property type="match status" value="1"/>
</dbReference>
<proteinExistence type="predicted"/>
<dbReference type="PANTHER" id="PTHR34389:SF2">
    <property type="entry name" value="L-RHAMNOSE MUTAROTASE"/>
    <property type="match status" value="1"/>
</dbReference>
<dbReference type="Proteomes" id="UP000670475">
    <property type="component" value="Unassembled WGS sequence"/>
</dbReference>
<evidence type="ECO:0000313" key="1">
    <source>
        <dbReference type="EMBL" id="MBP0458018.1"/>
    </source>
</evidence>
<comment type="caution">
    <text evidence="1">The sequence shown here is derived from an EMBL/GenBank/DDBJ whole genome shotgun (WGS) entry which is preliminary data.</text>
</comment>
<dbReference type="EMBL" id="JAGIQL010000033">
    <property type="protein sequence ID" value="MBP0458018.1"/>
    <property type="molecule type" value="Genomic_DNA"/>
</dbReference>
<dbReference type="GO" id="GO:0016857">
    <property type="term" value="F:racemase and epimerase activity, acting on carbohydrates and derivatives"/>
    <property type="evidence" value="ECO:0007669"/>
    <property type="project" value="InterPro"/>
</dbReference>
<protein>
    <submittedName>
        <fullName evidence="1">L-rhamnose mutarotase</fullName>
    </submittedName>
</protein>
<dbReference type="RefSeq" id="WP_209339802.1">
    <property type="nucleotide sequence ID" value="NZ_JAGIQL010000033.1"/>
</dbReference>
<dbReference type="PANTHER" id="PTHR34389">
    <property type="entry name" value="L-RHAMNOSE MUTAROTASE"/>
    <property type="match status" value="1"/>
</dbReference>
<keyword evidence="2" id="KW-1185">Reference proteome</keyword>
<gene>
    <name evidence="1" type="ORF">JFN87_10975</name>
</gene>